<dbReference type="Gene3D" id="3.30.40.10">
    <property type="entry name" value="Zinc/RING finger domain, C3HC4 (zinc finger)"/>
    <property type="match status" value="1"/>
</dbReference>
<evidence type="ECO:0000256" key="1">
    <source>
        <dbReference type="ARBA" id="ARBA00022723"/>
    </source>
</evidence>
<keyword evidence="2 4" id="KW-0863">Zinc-finger</keyword>
<keyword evidence="3" id="KW-0862">Zinc</keyword>
<name>A0ABP0P8A3_9DINO</name>
<protein>
    <submittedName>
        <fullName evidence="6">E3 ubiquitin ligase RNF157 (RING finger protein 157) (RING-type E3 ubiquitin transferase RNF157)</fullName>
    </submittedName>
</protein>
<organism evidence="6 7">
    <name type="scientific">Durusdinium trenchii</name>
    <dbReference type="NCBI Taxonomy" id="1381693"/>
    <lineage>
        <taxon>Eukaryota</taxon>
        <taxon>Sar</taxon>
        <taxon>Alveolata</taxon>
        <taxon>Dinophyceae</taxon>
        <taxon>Suessiales</taxon>
        <taxon>Symbiodiniaceae</taxon>
        <taxon>Durusdinium</taxon>
    </lineage>
</organism>
<evidence type="ECO:0000259" key="5">
    <source>
        <dbReference type="PROSITE" id="PS50089"/>
    </source>
</evidence>
<evidence type="ECO:0000256" key="4">
    <source>
        <dbReference type="PROSITE-ProRule" id="PRU00175"/>
    </source>
</evidence>
<dbReference type="EMBL" id="CAXAMM010033803">
    <property type="protein sequence ID" value="CAK9071916.1"/>
    <property type="molecule type" value="Genomic_DNA"/>
</dbReference>
<dbReference type="InterPro" id="IPR013083">
    <property type="entry name" value="Znf_RING/FYVE/PHD"/>
</dbReference>
<keyword evidence="1" id="KW-0479">Metal-binding</keyword>
<gene>
    <name evidence="6" type="ORF">SCF082_LOCUS35479</name>
</gene>
<dbReference type="PANTHER" id="PTHR12183">
    <property type="entry name" value="MITOCHONDRIAL UBIQUITIN LIGASE ACTIVATOR OF NFKB 1"/>
    <property type="match status" value="1"/>
</dbReference>
<dbReference type="SUPFAM" id="SSF57850">
    <property type="entry name" value="RING/U-box"/>
    <property type="match status" value="1"/>
</dbReference>
<accession>A0ABP0P8A3</accession>
<keyword evidence="7" id="KW-1185">Reference proteome</keyword>
<dbReference type="Pfam" id="PF13920">
    <property type="entry name" value="zf-C3HC4_3"/>
    <property type="match status" value="1"/>
</dbReference>
<sequence length="363" mass="41793">MHQPEMDGERRVRRRLGATMESPLVEILQSGVENGLVVKDAERRIYTGFLQWSHVKESNCRFEAMNSNRAINDDVVDARFRENLDELAEHGHFKDFGQINLLILLNDPRHIFYVMDGQHRCRVMDRLHRHTGQDIKFQFRAKAVIDENEAHRELLHFQNAYPSDPRAFFSTKRGREVGTSVLQRLRTKFAIPELWVSVTSFRPGKRTGDPNRPKLNDFIIFWLLQDSDLLSQSENDVNIFEQLLKMNAILQRLARTDRAKLGKGVTENMIRSAERWGCFLGFFRVDQLKWSDLSDRIDAAPANVEDAQAVRDAVACVICLEAARNVLLRPCRHVCACAVCAESLERCPVCRMPAESKENVFVA</sequence>
<evidence type="ECO:0000313" key="7">
    <source>
        <dbReference type="Proteomes" id="UP001642464"/>
    </source>
</evidence>
<evidence type="ECO:0000256" key="3">
    <source>
        <dbReference type="ARBA" id="ARBA00022833"/>
    </source>
</evidence>
<dbReference type="InterPro" id="IPR001841">
    <property type="entry name" value="Znf_RING"/>
</dbReference>
<dbReference type="PROSITE" id="PS50089">
    <property type="entry name" value="ZF_RING_2"/>
    <property type="match status" value="1"/>
</dbReference>
<dbReference type="InterPro" id="IPR051652">
    <property type="entry name" value="MDM2_MDM4_MUL1"/>
</dbReference>
<dbReference type="PANTHER" id="PTHR12183:SF32">
    <property type="entry name" value="MITOCHONDRIAL E3 UBIQUITIN PROTEIN LIGASE 1"/>
    <property type="match status" value="1"/>
</dbReference>
<keyword evidence="6" id="KW-0808">Transferase</keyword>
<evidence type="ECO:0000256" key="2">
    <source>
        <dbReference type="ARBA" id="ARBA00022771"/>
    </source>
</evidence>
<reference evidence="6 7" key="1">
    <citation type="submission" date="2024-02" db="EMBL/GenBank/DDBJ databases">
        <authorList>
            <person name="Chen Y."/>
            <person name="Shah S."/>
            <person name="Dougan E. K."/>
            <person name="Thang M."/>
            <person name="Chan C."/>
        </authorList>
    </citation>
    <scope>NUCLEOTIDE SEQUENCE [LARGE SCALE GENOMIC DNA]</scope>
</reference>
<dbReference type="Proteomes" id="UP001642464">
    <property type="component" value="Unassembled WGS sequence"/>
</dbReference>
<feature type="domain" description="RING-type" evidence="5">
    <location>
        <begin position="316"/>
        <end position="351"/>
    </location>
</feature>
<proteinExistence type="predicted"/>
<evidence type="ECO:0000313" key="6">
    <source>
        <dbReference type="EMBL" id="CAK9071916.1"/>
    </source>
</evidence>
<dbReference type="GO" id="GO:0016740">
    <property type="term" value="F:transferase activity"/>
    <property type="evidence" value="ECO:0007669"/>
    <property type="project" value="UniProtKB-KW"/>
</dbReference>
<comment type="caution">
    <text evidence="6">The sequence shown here is derived from an EMBL/GenBank/DDBJ whole genome shotgun (WGS) entry which is preliminary data.</text>
</comment>